<organism evidence="4 5">
    <name type="scientific">Cedecea neteri</name>
    <dbReference type="NCBI Taxonomy" id="158822"/>
    <lineage>
        <taxon>Bacteria</taxon>
        <taxon>Pseudomonadati</taxon>
        <taxon>Pseudomonadota</taxon>
        <taxon>Gammaproteobacteria</taxon>
        <taxon>Enterobacterales</taxon>
        <taxon>Enterobacteriaceae</taxon>
        <taxon>Cedecea</taxon>
    </lineage>
</organism>
<dbReference type="AlphaFoldDB" id="A0AAN0VS73"/>
<dbReference type="GO" id="GO:0006178">
    <property type="term" value="P:guanine salvage"/>
    <property type="evidence" value="ECO:0007669"/>
    <property type="project" value="TreeGrafter"/>
</dbReference>
<dbReference type="Gene3D" id="3.40.50.2020">
    <property type="match status" value="1"/>
</dbReference>
<evidence type="ECO:0000259" key="3">
    <source>
        <dbReference type="Pfam" id="PF00156"/>
    </source>
</evidence>
<dbReference type="GO" id="GO:0005829">
    <property type="term" value="C:cytosol"/>
    <property type="evidence" value="ECO:0007669"/>
    <property type="project" value="TreeGrafter"/>
</dbReference>
<dbReference type="CDD" id="cd06223">
    <property type="entry name" value="PRTases_typeI"/>
    <property type="match status" value="1"/>
</dbReference>
<dbReference type="InterPro" id="IPR000836">
    <property type="entry name" value="PRTase_dom"/>
</dbReference>
<evidence type="ECO:0000313" key="4">
    <source>
        <dbReference type="EMBL" id="AIR59889.1"/>
    </source>
</evidence>
<dbReference type="PANTHER" id="PTHR43340:SF1">
    <property type="entry name" value="HYPOXANTHINE PHOSPHORIBOSYLTRANSFERASE"/>
    <property type="match status" value="1"/>
</dbReference>
<dbReference type="Proteomes" id="UP000029516">
    <property type="component" value="Chromosome"/>
</dbReference>
<dbReference type="Pfam" id="PF00156">
    <property type="entry name" value="Pribosyltran"/>
    <property type="match status" value="1"/>
</dbReference>
<evidence type="ECO:0000256" key="1">
    <source>
        <dbReference type="ARBA" id="ARBA00048811"/>
    </source>
</evidence>
<dbReference type="PANTHER" id="PTHR43340">
    <property type="entry name" value="HYPOXANTHINE-GUANINE PHOSPHORIBOSYLTRANSFERASE"/>
    <property type="match status" value="1"/>
</dbReference>
<dbReference type="GO" id="GO:0046100">
    <property type="term" value="P:hypoxanthine metabolic process"/>
    <property type="evidence" value="ECO:0007669"/>
    <property type="project" value="TreeGrafter"/>
</dbReference>
<reference evidence="4 5" key="1">
    <citation type="submission" date="2014-09" db="EMBL/GenBank/DDBJ databases">
        <authorList>
            <person name="Chan K.-G."/>
        </authorList>
    </citation>
    <scope>NUCLEOTIDE SEQUENCE [LARGE SCALE GENOMIC DNA]</scope>
    <source>
        <strain evidence="4 5">M006</strain>
    </source>
</reference>
<protein>
    <submittedName>
        <fullName evidence="4">Hypoxanthine phosphoribosyltransferase</fullName>
    </submittedName>
</protein>
<accession>A0AAN0VS73</accession>
<feature type="domain" description="Phosphoribosyltransferase" evidence="3">
    <location>
        <begin position="6"/>
        <end position="133"/>
    </location>
</feature>
<evidence type="ECO:0000256" key="2">
    <source>
        <dbReference type="ARBA" id="ARBA00049402"/>
    </source>
</evidence>
<gene>
    <name evidence="4" type="ORF">LH23_04240</name>
</gene>
<dbReference type="SUPFAM" id="SSF53271">
    <property type="entry name" value="PRTase-like"/>
    <property type="match status" value="1"/>
</dbReference>
<dbReference type="EMBL" id="CP009458">
    <property type="protein sequence ID" value="AIR59889.1"/>
    <property type="molecule type" value="Genomic_DNA"/>
</dbReference>
<proteinExistence type="predicted"/>
<keyword evidence="4" id="KW-0328">Glycosyltransferase</keyword>
<comment type="catalytic activity">
    <reaction evidence="2">
        <text>IMP + diphosphate = hypoxanthine + 5-phospho-alpha-D-ribose 1-diphosphate</text>
        <dbReference type="Rhea" id="RHEA:17973"/>
        <dbReference type="ChEBI" id="CHEBI:17368"/>
        <dbReference type="ChEBI" id="CHEBI:33019"/>
        <dbReference type="ChEBI" id="CHEBI:58017"/>
        <dbReference type="ChEBI" id="CHEBI:58053"/>
        <dbReference type="EC" id="2.4.2.8"/>
    </reaction>
    <physiologicalReaction direction="right-to-left" evidence="2">
        <dbReference type="Rhea" id="RHEA:17975"/>
    </physiologicalReaction>
</comment>
<sequence>MNESTIADGVTKVARQLNSRYHEAVVITVVPGGILFTADLVRQLTFDISMDYISCPHTPGDRHNSSTIVYHDNIGIRGKDVILVDDAIESGGTMKRLVEHLIEHYAPKSLSIATLFVKPGRVEIPVEQCYAYIMDNDDLLIGYGMPWQNKYRNLPFVSKLKI</sequence>
<dbReference type="GO" id="GO:0032263">
    <property type="term" value="P:GMP salvage"/>
    <property type="evidence" value="ECO:0007669"/>
    <property type="project" value="TreeGrafter"/>
</dbReference>
<name>A0AAN0VS73_9ENTR</name>
<dbReference type="GO" id="GO:0004422">
    <property type="term" value="F:hypoxanthine phosphoribosyltransferase activity"/>
    <property type="evidence" value="ECO:0007669"/>
    <property type="project" value="TreeGrafter"/>
</dbReference>
<comment type="catalytic activity">
    <reaction evidence="1">
        <text>GMP + diphosphate = guanine + 5-phospho-alpha-D-ribose 1-diphosphate</text>
        <dbReference type="Rhea" id="RHEA:25424"/>
        <dbReference type="ChEBI" id="CHEBI:16235"/>
        <dbReference type="ChEBI" id="CHEBI:33019"/>
        <dbReference type="ChEBI" id="CHEBI:58017"/>
        <dbReference type="ChEBI" id="CHEBI:58115"/>
        <dbReference type="EC" id="2.4.2.8"/>
    </reaction>
    <physiologicalReaction direction="right-to-left" evidence="1">
        <dbReference type="Rhea" id="RHEA:25426"/>
    </physiologicalReaction>
</comment>
<dbReference type="InterPro" id="IPR029057">
    <property type="entry name" value="PRTase-like"/>
</dbReference>
<dbReference type="GO" id="GO:0000287">
    <property type="term" value="F:magnesium ion binding"/>
    <property type="evidence" value="ECO:0007669"/>
    <property type="project" value="TreeGrafter"/>
</dbReference>
<dbReference type="KEGG" id="cem:LH23_04240"/>
<evidence type="ECO:0000313" key="5">
    <source>
        <dbReference type="Proteomes" id="UP000029516"/>
    </source>
</evidence>
<keyword evidence="4" id="KW-0808">Transferase</keyword>
<dbReference type="InterPro" id="IPR050408">
    <property type="entry name" value="HGPRT"/>
</dbReference>
<dbReference type="GO" id="GO:0032264">
    <property type="term" value="P:IMP salvage"/>
    <property type="evidence" value="ECO:0007669"/>
    <property type="project" value="TreeGrafter"/>
</dbReference>